<proteinExistence type="predicted"/>
<keyword evidence="3" id="KW-1185">Reference proteome</keyword>
<dbReference type="EMBL" id="CP118615">
    <property type="protein sequence ID" value="WDZ87899.1"/>
    <property type="molecule type" value="Genomic_DNA"/>
</dbReference>
<sequence>MRDDDMINERTTPTSPDGRTDEGASPERESTYGEQRPGGTRRRGLRNLTPRTGRARLALATGAACCLGLVAVIEVRAATHEPAPPTDRSASSADLVERAEEQPASRALARTPAPSASPAPPTASPSPSRPAATTPAPKKTPTKKPTPRKPVDPAPVAGLTTAQMKNATVIVRTGRAMGVPRRGLVVAVATAMQESNLYNLASGVVPESQNLPNQGLGWDHDSVGLFQQRASMGWGTVEDLMNPAYATRQFLTALLAVPGWQQMRLTDAAQAVQISGFPEAYAQHESRATVIVEAIVPSGV</sequence>
<protein>
    <submittedName>
        <fullName evidence="2">Peptidase M23</fullName>
    </submittedName>
</protein>
<organism evidence="2 3">
    <name type="scientific">Micromonospora cathayae</name>
    <dbReference type="NCBI Taxonomy" id="3028804"/>
    <lineage>
        <taxon>Bacteria</taxon>
        <taxon>Bacillati</taxon>
        <taxon>Actinomycetota</taxon>
        <taxon>Actinomycetes</taxon>
        <taxon>Micromonosporales</taxon>
        <taxon>Micromonosporaceae</taxon>
        <taxon>Micromonospora</taxon>
    </lineage>
</organism>
<dbReference type="Proteomes" id="UP001219605">
    <property type="component" value="Chromosome"/>
</dbReference>
<accession>A0ABY8A1A7</accession>
<name>A0ABY8A1A7_9ACTN</name>
<evidence type="ECO:0000256" key="1">
    <source>
        <dbReference type="SAM" id="MobiDB-lite"/>
    </source>
</evidence>
<feature type="compositionally biased region" description="Low complexity" evidence="1">
    <location>
        <begin position="129"/>
        <end position="139"/>
    </location>
</feature>
<dbReference type="RefSeq" id="WP_275034920.1">
    <property type="nucleotide sequence ID" value="NZ_CP118615.1"/>
</dbReference>
<feature type="region of interest" description="Disordered" evidence="1">
    <location>
        <begin position="1"/>
        <end position="49"/>
    </location>
</feature>
<evidence type="ECO:0000313" key="2">
    <source>
        <dbReference type="EMBL" id="WDZ87899.1"/>
    </source>
</evidence>
<feature type="region of interest" description="Disordered" evidence="1">
    <location>
        <begin position="80"/>
        <end position="160"/>
    </location>
</feature>
<reference evidence="2 3" key="1">
    <citation type="submission" date="2023-02" db="EMBL/GenBank/DDBJ databases">
        <authorList>
            <person name="Mo P."/>
        </authorList>
    </citation>
    <scope>NUCLEOTIDE SEQUENCE [LARGE SCALE GENOMIC DNA]</scope>
    <source>
        <strain evidence="2 3">HUAS 3</strain>
    </source>
</reference>
<feature type="compositionally biased region" description="Basic and acidic residues" evidence="1">
    <location>
        <begin position="18"/>
        <end position="31"/>
    </location>
</feature>
<evidence type="ECO:0000313" key="3">
    <source>
        <dbReference type="Proteomes" id="UP001219605"/>
    </source>
</evidence>
<feature type="compositionally biased region" description="Pro residues" evidence="1">
    <location>
        <begin position="115"/>
        <end position="128"/>
    </location>
</feature>
<feature type="compositionally biased region" description="Low complexity" evidence="1">
    <location>
        <begin position="104"/>
        <end position="114"/>
    </location>
</feature>
<gene>
    <name evidence="2" type="ORF">PVK37_16550</name>
</gene>